<dbReference type="InterPro" id="IPR052907">
    <property type="entry name" value="Beta-lactamase/esterase"/>
</dbReference>
<accession>A0A4R2QT54</accession>
<dbReference type="SUPFAM" id="SSF56601">
    <property type="entry name" value="beta-lactamase/transpeptidase-like"/>
    <property type="match status" value="1"/>
</dbReference>
<dbReference type="InterPro" id="IPR012338">
    <property type="entry name" value="Beta-lactam/transpept-like"/>
</dbReference>
<feature type="domain" description="Beta-lactamase-related" evidence="1">
    <location>
        <begin position="19"/>
        <end position="361"/>
    </location>
</feature>
<dbReference type="RefSeq" id="WP_132877774.1">
    <property type="nucleotide sequence ID" value="NZ_SLXQ01000006.1"/>
</dbReference>
<dbReference type="Pfam" id="PF00144">
    <property type="entry name" value="Beta-lactamase"/>
    <property type="match status" value="1"/>
</dbReference>
<proteinExistence type="predicted"/>
<dbReference type="PANTHER" id="PTHR43319">
    <property type="entry name" value="BETA-LACTAMASE-RELATED"/>
    <property type="match status" value="1"/>
</dbReference>
<protein>
    <submittedName>
        <fullName evidence="2">CubicO group peptidase (Beta-lactamase class C family)</fullName>
    </submittedName>
</protein>
<organism evidence="2 3">
    <name type="scientific">Tamaricihabitans halophyticus</name>
    <dbReference type="NCBI Taxonomy" id="1262583"/>
    <lineage>
        <taxon>Bacteria</taxon>
        <taxon>Bacillati</taxon>
        <taxon>Actinomycetota</taxon>
        <taxon>Actinomycetes</taxon>
        <taxon>Pseudonocardiales</taxon>
        <taxon>Pseudonocardiaceae</taxon>
        <taxon>Tamaricihabitans</taxon>
    </lineage>
</organism>
<reference evidence="2 3" key="1">
    <citation type="submission" date="2019-03" db="EMBL/GenBank/DDBJ databases">
        <title>Genomic Encyclopedia of Type Strains, Phase IV (KMG-IV): sequencing the most valuable type-strain genomes for metagenomic binning, comparative biology and taxonomic classification.</title>
        <authorList>
            <person name="Goeker M."/>
        </authorList>
    </citation>
    <scope>NUCLEOTIDE SEQUENCE [LARGE SCALE GENOMIC DNA]</scope>
    <source>
        <strain evidence="2 3">DSM 45765</strain>
    </source>
</reference>
<gene>
    <name evidence="2" type="ORF">EV191_10662</name>
</gene>
<dbReference type="Proteomes" id="UP000294911">
    <property type="component" value="Unassembled WGS sequence"/>
</dbReference>
<evidence type="ECO:0000313" key="2">
    <source>
        <dbReference type="EMBL" id="TCP51898.1"/>
    </source>
</evidence>
<sequence>MPELLHGTADARFDKVRTLMRDNIETGRELGASITVDLHGETIADLWGGHGDAQRTIPWSRDTIVNVWSSTKTVTNLAALMLVDRGMLDVFAPVAKYWPEFAANGKDAIEVRHIMSHTSGVSGWEPPFAVDDMYDWERSTQLLASQAPWWEPGTASGYHANSMGHLVGEVVRRVSGKSLKEFVRTEIAEPLRADFQIGARADDDHRIAEIIPPRVRAFDLSTLPPNVPMFRTFHGPVSDPTVANTEPWRRADLGAGNGHGNARALARILSAVSLGGEVDGVKLLSPTTIELIFQEQADGVDLVLGVPLRWGIGYGLPQPATVPSISDDDRACFWGGWGGSMIVMHPDRGLTISYVMNQMAEGVIGSEAANSYLTAIYEALA</sequence>
<keyword evidence="3" id="KW-1185">Reference proteome</keyword>
<dbReference type="Gene3D" id="3.40.710.10">
    <property type="entry name" value="DD-peptidase/beta-lactamase superfamily"/>
    <property type="match status" value="1"/>
</dbReference>
<dbReference type="PANTHER" id="PTHR43319:SF3">
    <property type="entry name" value="BETA-LACTAMASE-RELATED DOMAIN-CONTAINING PROTEIN"/>
    <property type="match status" value="1"/>
</dbReference>
<evidence type="ECO:0000313" key="3">
    <source>
        <dbReference type="Proteomes" id="UP000294911"/>
    </source>
</evidence>
<comment type="caution">
    <text evidence="2">The sequence shown here is derived from an EMBL/GenBank/DDBJ whole genome shotgun (WGS) entry which is preliminary data.</text>
</comment>
<dbReference type="OrthoDB" id="3422781at2"/>
<dbReference type="EMBL" id="SLXQ01000006">
    <property type="protein sequence ID" value="TCP51898.1"/>
    <property type="molecule type" value="Genomic_DNA"/>
</dbReference>
<evidence type="ECO:0000259" key="1">
    <source>
        <dbReference type="Pfam" id="PF00144"/>
    </source>
</evidence>
<name>A0A4R2QT54_9PSEU</name>
<dbReference type="InterPro" id="IPR001466">
    <property type="entry name" value="Beta-lactam-related"/>
</dbReference>
<dbReference type="AlphaFoldDB" id="A0A4R2QT54"/>